<dbReference type="AlphaFoldDB" id="A0A828Y7F8"/>
<reference evidence="1" key="1">
    <citation type="submission" date="2012-10" db="EMBL/GenBank/DDBJ databases">
        <authorList>
            <person name="Harkins D.M."/>
            <person name="Durkin A.S."/>
            <person name="Brinkac L.M."/>
            <person name="Selengut J.D."/>
            <person name="Sanka R."/>
            <person name="DePew J."/>
            <person name="Purushe J."/>
            <person name="Picardeau M."/>
            <person name="Werts C."/>
            <person name="Goarant C."/>
            <person name="Vinetz J.M."/>
            <person name="Sutton G.G."/>
            <person name="Nelson W.C."/>
            <person name="Fouts D.E."/>
        </authorList>
    </citation>
    <scope>NUCLEOTIDE SEQUENCE [LARGE SCALE GENOMIC DNA]</scope>
    <source>
        <strain evidence="1">200802841</strain>
    </source>
</reference>
<name>A0A828Y7F8_9LEPT</name>
<evidence type="ECO:0000313" key="2">
    <source>
        <dbReference type="Proteomes" id="UP000006339"/>
    </source>
</evidence>
<gene>
    <name evidence="1" type="ORF">LEP1GSC131_0826</name>
</gene>
<keyword evidence="2" id="KW-1185">Reference proteome</keyword>
<proteinExistence type="predicted"/>
<dbReference type="EMBL" id="AKWH02000010">
    <property type="protein sequence ID" value="EKO53308.1"/>
    <property type="molecule type" value="Genomic_DNA"/>
</dbReference>
<organism evidence="1 2">
    <name type="scientific">Leptospira kirschneri str. 200802841</name>
    <dbReference type="NCBI Taxonomy" id="1193047"/>
    <lineage>
        <taxon>Bacteria</taxon>
        <taxon>Pseudomonadati</taxon>
        <taxon>Spirochaetota</taxon>
        <taxon>Spirochaetia</taxon>
        <taxon>Leptospirales</taxon>
        <taxon>Leptospiraceae</taxon>
        <taxon>Leptospira</taxon>
    </lineage>
</organism>
<comment type="caution">
    <text evidence="1">The sequence shown here is derived from an EMBL/GenBank/DDBJ whole genome shotgun (WGS) entry which is preliminary data.</text>
</comment>
<accession>A0A828Y7F8</accession>
<dbReference type="Proteomes" id="UP000006339">
    <property type="component" value="Unassembled WGS sequence"/>
</dbReference>
<protein>
    <submittedName>
        <fullName evidence="1">Uncharacterized protein</fullName>
    </submittedName>
</protein>
<evidence type="ECO:0000313" key="1">
    <source>
        <dbReference type="EMBL" id="EKO53308.1"/>
    </source>
</evidence>
<sequence>MVFFRLMNARSFCNLKMVLFFGDQYLFIINSNFKVKLL</sequence>